<feature type="region of interest" description="Disordered" evidence="4">
    <location>
        <begin position="1"/>
        <end position="29"/>
    </location>
</feature>
<accession>A0AAQ3QH24</accession>
<gene>
    <name evidence="6" type="ORF">Cni_G16716</name>
</gene>
<dbReference type="Proteomes" id="UP001327560">
    <property type="component" value="Chromosome 5"/>
</dbReference>
<dbReference type="PANTHER" id="PTHR46443">
    <property type="entry name" value="FCS-LIKE ZINC FINGER 8"/>
    <property type="match status" value="1"/>
</dbReference>
<dbReference type="GO" id="GO:0046872">
    <property type="term" value="F:metal ion binding"/>
    <property type="evidence" value="ECO:0007669"/>
    <property type="project" value="UniProtKB-KW"/>
</dbReference>
<evidence type="ECO:0000313" key="6">
    <source>
        <dbReference type="EMBL" id="WOL07965.1"/>
    </source>
</evidence>
<dbReference type="Pfam" id="PF04570">
    <property type="entry name" value="zf-FLZ"/>
    <property type="match status" value="1"/>
</dbReference>
<dbReference type="PANTHER" id="PTHR46443:SF3">
    <property type="entry name" value="PROTEIN MARD1"/>
    <property type="match status" value="1"/>
</dbReference>
<name>A0AAQ3QH24_9LILI</name>
<feature type="compositionally biased region" description="Low complexity" evidence="4">
    <location>
        <begin position="14"/>
        <end position="29"/>
    </location>
</feature>
<evidence type="ECO:0000259" key="5">
    <source>
        <dbReference type="PROSITE" id="PS51795"/>
    </source>
</evidence>
<feature type="region of interest" description="Disordered" evidence="4">
    <location>
        <begin position="86"/>
        <end position="105"/>
    </location>
</feature>
<organism evidence="6 7">
    <name type="scientific">Canna indica</name>
    <name type="common">Indian-shot</name>
    <dbReference type="NCBI Taxonomy" id="4628"/>
    <lineage>
        <taxon>Eukaryota</taxon>
        <taxon>Viridiplantae</taxon>
        <taxon>Streptophyta</taxon>
        <taxon>Embryophyta</taxon>
        <taxon>Tracheophyta</taxon>
        <taxon>Spermatophyta</taxon>
        <taxon>Magnoliopsida</taxon>
        <taxon>Liliopsida</taxon>
        <taxon>Zingiberales</taxon>
        <taxon>Cannaceae</taxon>
        <taxon>Canna</taxon>
    </lineage>
</organism>
<feature type="domain" description="FLZ-type" evidence="5">
    <location>
        <begin position="248"/>
        <end position="292"/>
    </location>
</feature>
<dbReference type="PROSITE" id="PS51257">
    <property type="entry name" value="PROKAR_LIPOPROTEIN"/>
    <property type="match status" value="1"/>
</dbReference>
<evidence type="ECO:0000256" key="4">
    <source>
        <dbReference type="SAM" id="MobiDB-lite"/>
    </source>
</evidence>
<evidence type="ECO:0000256" key="1">
    <source>
        <dbReference type="ARBA" id="ARBA00009374"/>
    </source>
</evidence>
<dbReference type="InterPro" id="IPR044593">
    <property type="entry name" value="FLZ8/MARD1"/>
</dbReference>
<proteinExistence type="inferred from homology"/>
<keyword evidence="2" id="KW-0479">Metal-binding</keyword>
<evidence type="ECO:0000256" key="2">
    <source>
        <dbReference type="ARBA" id="ARBA00022723"/>
    </source>
</evidence>
<keyword evidence="7" id="KW-1185">Reference proteome</keyword>
<evidence type="ECO:0000313" key="7">
    <source>
        <dbReference type="Proteomes" id="UP001327560"/>
    </source>
</evidence>
<reference evidence="6 7" key="1">
    <citation type="submission" date="2023-10" db="EMBL/GenBank/DDBJ databases">
        <title>Chromosome-scale genome assembly provides insights into flower coloration mechanisms of Canna indica.</title>
        <authorList>
            <person name="Li C."/>
        </authorList>
    </citation>
    <scope>NUCLEOTIDE SEQUENCE [LARGE SCALE GENOMIC DNA]</scope>
    <source>
        <tissue evidence="6">Flower</tissue>
    </source>
</reference>
<dbReference type="InterPro" id="IPR007650">
    <property type="entry name" value="Zf-FLZ_dom"/>
</dbReference>
<comment type="similarity">
    <text evidence="1">Belongs to the FLZ family.</text>
</comment>
<dbReference type="AlphaFoldDB" id="A0AAQ3QH24"/>
<dbReference type="EMBL" id="CP136894">
    <property type="protein sequence ID" value="WOL07965.1"/>
    <property type="molecule type" value="Genomic_DNA"/>
</dbReference>
<sequence length="301" mass="32372">MMRNRSRAIGGKQGLMSDSMSLSSPNGSSSCCCNSPRSPSLFPSPSLFAAFSPNSSSDSEVAMSPTSILETKSLSSLGNHFFSDRQQKKPAFGSPTAKQHPWTNGESKAIGLGIIDALNEEKSDKISSQSTSRMVLLGSQLKIQIPPLCPSSVSPVGSPIEIGINNRDHQPVLLSPAWRSLGLEMPASSPRVFAGSISMSEMELSEDYTCVISHGPNPKTTHIFDNCIMENTGDGFTLPAKRNSSATDFLSFCCACKKNLEQEKETFMYGGEIAFCSAECRNKEMLTGDELDNLSKASITM</sequence>
<evidence type="ECO:0000256" key="3">
    <source>
        <dbReference type="PROSITE-ProRule" id="PRU01131"/>
    </source>
</evidence>
<dbReference type="PROSITE" id="PS51795">
    <property type="entry name" value="ZF_FLZ"/>
    <property type="match status" value="1"/>
</dbReference>
<protein>
    <recommendedName>
        <fullName evidence="5">FLZ-type domain-containing protein</fullName>
    </recommendedName>
</protein>
<feature type="zinc finger region" description="FLZ-type" evidence="3">
    <location>
        <begin position="248"/>
        <end position="292"/>
    </location>
</feature>